<sequence>MASNNSVWLTDSESYSSGGSCSTVIHHSPSGPSNVNQSPSSEPLQPRGFPRGGSLLATSFAKRTVVAAGNERFSPSRVKTNGSANNSTQSWASTTSTTTPPRKTTIKIVEPSLAEIQARRTRYNARKNPAVVDRRVSRARASAEQEKDFLDGEVQHENFVTGMCRWLDGNGERDTKNTGGQDTRVWTCCGCECYNSGHEHLCSHCRLHVKCGDCERREEQQGRFRIRLE</sequence>
<feature type="compositionally biased region" description="Polar residues" evidence="4">
    <location>
        <begin position="30"/>
        <end position="43"/>
    </location>
</feature>
<organism evidence="6 7">
    <name type="scientific">Cercophora samala</name>
    <dbReference type="NCBI Taxonomy" id="330535"/>
    <lineage>
        <taxon>Eukaryota</taxon>
        <taxon>Fungi</taxon>
        <taxon>Dikarya</taxon>
        <taxon>Ascomycota</taxon>
        <taxon>Pezizomycotina</taxon>
        <taxon>Sordariomycetes</taxon>
        <taxon>Sordariomycetidae</taxon>
        <taxon>Sordariales</taxon>
        <taxon>Lasiosphaeriaceae</taxon>
        <taxon>Cercophora</taxon>
    </lineage>
</organism>
<feature type="compositionally biased region" description="Low complexity" evidence="4">
    <location>
        <begin position="12"/>
        <end position="22"/>
    </location>
</feature>
<evidence type="ECO:0000259" key="5">
    <source>
        <dbReference type="PROSITE" id="PS01358"/>
    </source>
</evidence>
<dbReference type="Proteomes" id="UP001174997">
    <property type="component" value="Unassembled WGS sequence"/>
</dbReference>
<dbReference type="InterPro" id="IPR001876">
    <property type="entry name" value="Znf_RanBP2"/>
</dbReference>
<keyword evidence="7" id="KW-1185">Reference proteome</keyword>
<evidence type="ECO:0000313" key="6">
    <source>
        <dbReference type="EMBL" id="KAK0668540.1"/>
    </source>
</evidence>
<feature type="region of interest" description="Disordered" evidence="4">
    <location>
        <begin position="1"/>
        <end position="54"/>
    </location>
</feature>
<protein>
    <recommendedName>
        <fullName evidence="5">RanBP2-type domain-containing protein</fullName>
    </recommendedName>
</protein>
<dbReference type="PROSITE" id="PS01358">
    <property type="entry name" value="ZF_RANBP2_1"/>
    <property type="match status" value="1"/>
</dbReference>
<feature type="region of interest" description="Disordered" evidence="4">
    <location>
        <begin position="72"/>
        <end position="102"/>
    </location>
</feature>
<evidence type="ECO:0000256" key="1">
    <source>
        <dbReference type="ARBA" id="ARBA00022723"/>
    </source>
</evidence>
<reference evidence="6" key="1">
    <citation type="submission" date="2023-06" db="EMBL/GenBank/DDBJ databases">
        <title>Genome-scale phylogeny and comparative genomics of the fungal order Sordariales.</title>
        <authorList>
            <consortium name="Lawrence Berkeley National Laboratory"/>
            <person name="Hensen N."/>
            <person name="Bonometti L."/>
            <person name="Westerberg I."/>
            <person name="Brannstrom I.O."/>
            <person name="Guillou S."/>
            <person name="Cros-Aarteil S."/>
            <person name="Calhoun S."/>
            <person name="Haridas S."/>
            <person name="Kuo A."/>
            <person name="Mondo S."/>
            <person name="Pangilinan J."/>
            <person name="Riley R."/>
            <person name="Labutti K."/>
            <person name="Andreopoulos B."/>
            <person name="Lipzen A."/>
            <person name="Chen C."/>
            <person name="Yanf M."/>
            <person name="Daum C."/>
            <person name="Ng V."/>
            <person name="Clum A."/>
            <person name="Steindorff A."/>
            <person name="Ohm R."/>
            <person name="Martin F."/>
            <person name="Silar P."/>
            <person name="Natvig D."/>
            <person name="Lalanne C."/>
            <person name="Gautier V."/>
            <person name="Ament-Velasquez S.L."/>
            <person name="Kruys A."/>
            <person name="Hutchinson M.I."/>
            <person name="Powell A.J."/>
            <person name="Barry K."/>
            <person name="Miller A.N."/>
            <person name="Grigoriev I.V."/>
            <person name="Debuchy R."/>
            <person name="Gladieux P."/>
            <person name="Thoren M.H."/>
            <person name="Johannesson H."/>
        </authorList>
    </citation>
    <scope>NUCLEOTIDE SEQUENCE</scope>
    <source>
        <strain evidence="6">CBS 307.81</strain>
    </source>
</reference>
<dbReference type="AlphaFoldDB" id="A0AA40D9Q2"/>
<proteinExistence type="predicted"/>
<name>A0AA40D9Q2_9PEZI</name>
<feature type="domain" description="RanBP2-type" evidence="5">
    <location>
        <begin position="186"/>
        <end position="205"/>
    </location>
</feature>
<evidence type="ECO:0000256" key="4">
    <source>
        <dbReference type="SAM" id="MobiDB-lite"/>
    </source>
</evidence>
<evidence type="ECO:0000313" key="7">
    <source>
        <dbReference type="Proteomes" id="UP001174997"/>
    </source>
</evidence>
<gene>
    <name evidence="6" type="ORF">QBC41DRAFT_303347</name>
</gene>
<dbReference type="EMBL" id="JAULSY010000055">
    <property type="protein sequence ID" value="KAK0668540.1"/>
    <property type="molecule type" value="Genomic_DNA"/>
</dbReference>
<keyword evidence="2" id="KW-0863">Zinc-finger</keyword>
<feature type="compositionally biased region" description="Polar residues" evidence="4">
    <location>
        <begin position="1"/>
        <end position="11"/>
    </location>
</feature>
<feature type="compositionally biased region" description="Low complexity" evidence="4">
    <location>
        <begin position="83"/>
        <end position="102"/>
    </location>
</feature>
<accession>A0AA40D9Q2</accession>
<evidence type="ECO:0000256" key="3">
    <source>
        <dbReference type="ARBA" id="ARBA00022833"/>
    </source>
</evidence>
<comment type="caution">
    <text evidence="6">The sequence shown here is derived from an EMBL/GenBank/DDBJ whole genome shotgun (WGS) entry which is preliminary data.</text>
</comment>
<keyword evidence="3" id="KW-0862">Zinc</keyword>
<dbReference type="GO" id="GO:0008270">
    <property type="term" value="F:zinc ion binding"/>
    <property type="evidence" value="ECO:0007669"/>
    <property type="project" value="UniProtKB-KW"/>
</dbReference>
<keyword evidence="1" id="KW-0479">Metal-binding</keyword>
<evidence type="ECO:0000256" key="2">
    <source>
        <dbReference type="ARBA" id="ARBA00022771"/>
    </source>
</evidence>